<feature type="chain" id="PRO_5025430806" description="Adhesion G-protein coupled receptor G6" evidence="17">
    <location>
        <begin position="23"/>
        <end position="1127"/>
    </location>
</feature>
<evidence type="ECO:0000256" key="3">
    <source>
        <dbReference type="ARBA" id="ARBA00022475"/>
    </source>
</evidence>
<feature type="domain" description="GAIN-B" evidence="19">
    <location>
        <begin position="601"/>
        <end position="758"/>
    </location>
</feature>
<feature type="transmembrane region" description="Helical" evidence="16">
    <location>
        <begin position="973"/>
        <end position="995"/>
    </location>
</feature>
<evidence type="ECO:0000256" key="1">
    <source>
        <dbReference type="ARBA" id="ARBA00004651"/>
    </source>
</evidence>
<feature type="transmembrane region" description="Helical" evidence="16">
    <location>
        <begin position="806"/>
        <end position="827"/>
    </location>
</feature>
<keyword evidence="10" id="KW-0675">Receptor</keyword>
<dbReference type="CDD" id="cd00041">
    <property type="entry name" value="CUB"/>
    <property type="match status" value="1"/>
</dbReference>
<reference evidence="22" key="1">
    <citation type="submission" date="2025-08" db="UniProtKB">
        <authorList>
            <consortium name="Ensembl"/>
        </authorList>
    </citation>
    <scope>IDENTIFICATION</scope>
</reference>
<dbReference type="InterPro" id="IPR057333">
    <property type="entry name" value="SEA_Gpr126"/>
</dbReference>
<dbReference type="InterPro" id="IPR017981">
    <property type="entry name" value="GPCR_2-like_7TM"/>
</dbReference>
<organism evidence="22 23">
    <name type="scientific">Salmo trutta</name>
    <name type="common">Brown trout</name>
    <dbReference type="NCBI Taxonomy" id="8032"/>
    <lineage>
        <taxon>Eukaryota</taxon>
        <taxon>Metazoa</taxon>
        <taxon>Chordata</taxon>
        <taxon>Craniata</taxon>
        <taxon>Vertebrata</taxon>
        <taxon>Euteleostomi</taxon>
        <taxon>Actinopterygii</taxon>
        <taxon>Neopterygii</taxon>
        <taxon>Teleostei</taxon>
        <taxon>Protacanthopterygii</taxon>
        <taxon>Salmoniformes</taxon>
        <taxon>Salmonidae</taxon>
        <taxon>Salmoninae</taxon>
        <taxon>Salmo</taxon>
    </lineage>
</organism>
<evidence type="ECO:0000256" key="8">
    <source>
        <dbReference type="ARBA" id="ARBA00023136"/>
    </source>
</evidence>
<dbReference type="Ensembl" id="ENSSTUT00000111031.1">
    <property type="protein sequence ID" value="ENSSTUP00000103534.1"/>
    <property type="gene ID" value="ENSSTUG00000046099.1"/>
</dbReference>
<feature type="domain" description="CUB" evidence="18">
    <location>
        <begin position="22"/>
        <end position="130"/>
    </location>
</feature>
<dbReference type="GO" id="GO:0060347">
    <property type="term" value="P:heart trabecula formation"/>
    <property type="evidence" value="ECO:0007669"/>
    <property type="project" value="TreeGrafter"/>
</dbReference>
<dbReference type="Pfam" id="PF00002">
    <property type="entry name" value="7tm_2"/>
    <property type="match status" value="1"/>
</dbReference>
<evidence type="ECO:0000256" key="14">
    <source>
        <dbReference type="ARBA" id="ARBA00082039"/>
    </source>
</evidence>
<feature type="transmembrane region" description="Helical" evidence="16">
    <location>
        <begin position="875"/>
        <end position="897"/>
    </location>
</feature>
<keyword evidence="6 16" id="KW-1133">Transmembrane helix</keyword>
<dbReference type="GO" id="GO:0007189">
    <property type="term" value="P:adenylate cyclase-activating G protein-coupled receptor signaling pathway"/>
    <property type="evidence" value="ECO:0007669"/>
    <property type="project" value="TreeGrafter"/>
</dbReference>
<dbReference type="PRINTS" id="PR00249">
    <property type="entry name" value="GPCRSECRETIN"/>
</dbReference>
<keyword evidence="23" id="KW-1185">Reference proteome</keyword>
<comment type="subcellular location">
    <subcellularLocation>
        <location evidence="1">Cell membrane</location>
        <topology evidence="1">Multi-pass membrane protein</topology>
    </subcellularLocation>
</comment>
<evidence type="ECO:0000259" key="21">
    <source>
        <dbReference type="PROSITE" id="PS51828"/>
    </source>
</evidence>
<dbReference type="PROSITE" id="PS01180">
    <property type="entry name" value="CUB"/>
    <property type="match status" value="1"/>
</dbReference>
<keyword evidence="8 16" id="KW-0472">Membrane</keyword>
<dbReference type="InterPro" id="IPR013320">
    <property type="entry name" value="ConA-like_dom_sf"/>
</dbReference>
<dbReference type="SUPFAM" id="SSF49899">
    <property type="entry name" value="Concanavalin A-like lectins/glucanases"/>
    <property type="match status" value="1"/>
</dbReference>
<dbReference type="SMART" id="SM00042">
    <property type="entry name" value="CUB"/>
    <property type="match status" value="1"/>
</dbReference>
<keyword evidence="4 16" id="KW-0812">Transmembrane</keyword>
<evidence type="ECO:0000313" key="23">
    <source>
        <dbReference type="Proteomes" id="UP000472277"/>
    </source>
</evidence>
<feature type="transmembrane region" description="Helical" evidence="16">
    <location>
        <begin position="833"/>
        <end position="855"/>
    </location>
</feature>
<keyword evidence="3" id="KW-1003">Cell membrane</keyword>
<dbReference type="GeneTree" id="ENSGT00940000155621"/>
<dbReference type="InterPro" id="IPR000859">
    <property type="entry name" value="CUB_dom"/>
</dbReference>
<dbReference type="Pfam" id="PF25307">
    <property type="entry name" value="SEA_Gpr126"/>
    <property type="match status" value="1"/>
</dbReference>
<feature type="domain" description="G-protein coupled receptors family 2 profile 2" evidence="20">
    <location>
        <begin position="769"/>
        <end position="1025"/>
    </location>
</feature>
<dbReference type="InterPro" id="IPR017983">
    <property type="entry name" value="GPCR_2_secretin-like_CS"/>
</dbReference>
<evidence type="ECO:0000256" key="15">
    <source>
        <dbReference type="PROSITE-ProRule" id="PRU00059"/>
    </source>
</evidence>
<feature type="domain" description="Pentraxin (PTX)" evidence="21">
    <location>
        <begin position="134"/>
        <end position="330"/>
    </location>
</feature>
<evidence type="ECO:0000256" key="9">
    <source>
        <dbReference type="ARBA" id="ARBA00023157"/>
    </source>
</evidence>
<dbReference type="PANTHER" id="PTHR12011:SF290">
    <property type="entry name" value="ADHESION G-PROTEIN COUPLED RECEPTOR G6"/>
    <property type="match status" value="1"/>
</dbReference>
<evidence type="ECO:0000256" key="17">
    <source>
        <dbReference type="SAM" id="SignalP"/>
    </source>
</evidence>
<dbReference type="Pfam" id="PF00354">
    <property type="entry name" value="Pentaxin"/>
    <property type="match status" value="1"/>
</dbReference>
<evidence type="ECO:0000313" key="22">
    <source>
        <dbReference type="Ensembl" id="ENSSTUP00000103534.1"/>
    </source>
</evidence>
<dbReference type="InterPro" id="IPR000832">
    <property type="entry name" value="GPCR_2_secretin-like"/>
</dbReference>
<dbReference type="InterPro" id="IPR058857">
    <property type="entry name" value="GAIN_ADGRG2/6"/>
</dbReference>
<dbReference type="PROSITE" id="PS00650">
    <property type="entry name" value="G_PROTEIN_RECEP_F2_2"/>
    <property type="match status" value="1"/>
</dbReference>
<dbReference type="FunFam" id="2.60.120.290:FF:000013">
    <property type="entry name" value="Membrane frizzled-related protein"/>
    <property type="match status" value="1"/>
</dbReference>
<dbReference type="SUPFAM" id="SSF49854">
    <property type="entry name" value="Spermadhesin, CUB domain"/>
    <property type="match status" value="1"/>
</dbReference>
<keyword evidence="5 17" id="KW-0732">Signal</keyword>
<keyword evidence="11" id="KW-0325">Glycoprotein</keyword>
<dbReference type="GO" id="GO:0005886">
    <property type="term" value="C:plasma membrane"/>
    <property type="evidence" value="ECO:0007669"/>
    <property type="project" value="UniProtKB-SubCell"/>
</dbReference>
<evidence type="ECO:0000256" key="16">
    <source>
        <dbReference type="SAM" id="Phobius"/>
    </source>
</evidence>
<evidence type="ECO:0000256" key="11">
    <source>
        <dbReference type="ARBA" id="ARBA00023180"/>
    </source>
</evidence>
<dbReference type="FunFam" id="1.20.1070.10:FF:000052">
    <property type="entry name" value="Adhesion G-protein coupled receptor G6"/>
    <property type="match status" value="1"/>
</dbReference>
<evidence type="ECO:0000259" key="20">
    <source>
        <dbReference type="PROSITE" id="PS50261"/>
    </source>
</evidence>
<feature type="transmembrane region" description="Helical" evidence="16">
    <location>
        <begin position="1001"/>
        <end position="1024"/>
    </location>
</feature>
<dbReference type="Gene3D" id="2.60.220.50">
    <property type="match status" value="1"/>
</dbReference>
<dbReference type="AlphaFoldDB" id="A0A674E6S8"/>
<proteinExistence type="inferred from homology"/>
<evidence type="ECO:0000256" key="12">
    <source>
        <dbReference type="ARBA" id="ARBA00023224"/>
    </source>
</evidence>
<feature type="disulfide bond" evidence="15">
    <location>
        <begin position="75"/>
        <end position="92"/>
    </location>
</feature>
<accession>A0A674E6S8</accession>
<dbReference type="InterPro" id="IPR001759">
    <property type="entry name" value="PTX_dom"/>
</dbReference>
<dbReference type="GO" id="GO:0004930">
    <property type="term" value="F:G protein-coupled receptor activity"/>
    <property type="evidence" value="ECO:0007669"/>
    <property type="project" value="UniProtKB-KW"/>
</dbReference>
<name>A0A674E6S8_SALTR</name>
<gene>
    <name evidence="22" type="primary">ADGRG6</name>
    <name evidence="22" type="synonym">LOC115174789</name>
</gene>
<dbReference type="Gene3D" id="1.20.1070.10">
    <property type="entry name" value="Rhodopsin 7-helix transmembrane proteins"/>
    <property type="match status" value="1"/>
</dbReference>
<dbReference type="SMART" id="SM00303">
    <property type="entry name" value="GPS"/>
    <property type="match status" value="1"/>
</dbReference>
<evidence type="ECO:0000259" key="18">
    <source>
        <dbReference type="PROSITE" id="PS01180"/>
    </source>
</evidence>
<dbReference type="GO" id="GO:0007166">
    <property type="term" value="P:cell surface receptor signaling pathway"/>
    <property type="evidence" value="ECO:0007669"/>
    <property type="project" value="InterPro"/>
</dbReference>
<dbReference type="GO" id="GO:0022011">
    <property type="term" value="P:myelination in peripheral nervous system"/>
    <property type="evidence" value="ECO:0007669"/>
    <property type="project" value="TreeGrafter"/>
</dbReference>
<dbReference type="Pfam" id="PF01825">
    <property type="entry name" value="GPS"/>
    <property type="match status" value="1"/>
</dbReference>
<dbReference type="GO" id="GO:0043236">
    <property type="term" value="F:laminin binding"/>
    <property type="evidence" value="ECO:0007669"/>
    <property type="project" value="TreeGrafter"/>
</dbReference>
<evidence type="ECO:0000256" key="13">
    <source>
        <dbReference type="ARBA" id="ARBA00069922"/>
    </source>
</evidence>
<dbReference type="InterPro" id="IPR057244">
    <property type="entry name" value="GAIN_B"/>
</dbReference>
<reference evidence="22" key="2">
    <citation type="submission" date="2025-09" db="UniProtKB">
        <authorList>
            <consortium name="Ensembl"/>
        </authorList>
    </citation>
    <scope>IDENTIFICATION</scope>
</reference>
<dbReference type="PROSITE" id="PS51828">
    <property type="entry name" value="PTX_2"/>
    <property type="match status" value="1"/>
</dbReference>
<dbReference type="Pfam" id="PF26574">
    <property type="entry name" value="GAIN_ADGRG2"/>
    <property type="match status" value="1"/>
</dbReference>
<dbReference type="InterPro" id="IPR035914">
    <property type="entry name" value="Sperma_CUB_dom_sf"/>
</dbReference>
<evidence type="ECO:0000256" key="2">
    <source>
        <dbReference type="ARBA" id="ARBA00007343"/>
    </source>
</evidence>
<dbReference type="Gene3D" id="2.60.120.290">
    <property type="entry name" value="Spermadhesin, CUB domain"/>
    <property type="match status" value="1"/>
</dbReference>
<feature type="transmembrane region" description="Helical" evidence="16">
    <location>
        <begin position="771"/>
        <end position="794"/>
    </location>
</feature>
<feature type="signal peptide" evidence="17">
    <location>
        <begin position="1"/>
        <end position="22"/>
    </location>
</feature>
<sequence>MFLPVFAVVLAHTLACCSNSNCVVVLTDSQGTFTSPCYPQVYPKSQACKWTLQAPAGFIVQITFFDFDLEEALGCIYDRVIVNTGNQDVKFCGLTANGLTLNSTGNVMEMSFNSDFSVQKKGFNVSYRQVAVALRNQKVMLPNGNGKVVKVSNSVTIPTIQQFTVCFEVARSNQKNKETIFSYTRQEDSSGDEALSFGMNQDGMALVMSNETCLVDSILNPSDFTSTMKPFCLTWASTTGKVALYYNSNYRTKTCSNTSGRLVGAGGLFRLGGKNSFDGNIYNFRLWDSAMSMTQLAALTCDAVGNVIDWDNSFWDIPSSLAQTDRTLSCSEYPNIVISFAHWYVLFMLTDFQSYPATLLPSSFSRTGPPLPSPPSRYTCQALLVFKTTTNVTLGEAAISTRMGRSGASISNGLELDTVAVQSIENCTGETPLHYIWPESRPTVTQYIPCFPNKDQTASRTCVISPLNYTAFWGAPDLRNCIDIDTIKVSAENAAEVAVQLDDITNNELSTDEVFKVVGKVKELVKVAKINTHLAKTVVSILSNVMTSSVSALAAASETLKTVDELVQKIEFDGPTENITSKNLALGISALNYSKFNGTSFSAFMHPNTTDLQIAFKSDQLNPLAQVTLPATLLNNLTLTNAEIAAVSRINFMFFRKTGLFQDKQDGLYLNSYVVASSVGNYSISNLQDPVEIEIVHLNYQTKPKPTCVFWDFTMKNGAGGWNSKGCRVNPMSNRNKTICLCDHLTHFGILMDISGSAAQIDEKNTKILTFITYIGCGISAIFSAATLLTYIAFEKLRRDYPSKILMNLSTSLLFLNMVFLLDGWLASFDVEGLCVAVAVFLHFFLLTSFTWMGLESIHMYIALVKVFNTYIRRYILKFCIVGWGLPAAIVAIVVAFDRNSYGKMQYGKGETGQGSSEFCWIRSQVVFYVTCVGYFSVLFLLNVAMFIVVMIQICGRNGKRSNRTLREEMLRNLRSVISLTFLLGMTWGFAFFAWGPVNLAFMYLFSIFNSLQGLFIFIFHCALKENVQKQWRRYLCFGRFRLSDNSECSKTATNNTKKASSDTVRKSLSSSSFGSSTANWTSKAKATLNPFAKRSRNAGKTRWEGLILSHTQRLSTFSWSFSLTHI</sequence>
<evidence type="ECO:0000256" key="6">
    <source>
        <dbReference type="ARBA" id="ARBA00022989"/>
    </source>
</evidence>
<comment type="similarity">
    <text evidence="2">Belongs to the G-protein coupled receptor 2 family. Adhesion G-protein coupled receptor (ADGR) subfamily.</text>
</comment>
<evidence type="ECO:0000256" key="7">
    <source>
        <dbReference type="ARBA" id="ARBA00023040"/>
    </source>
</evidence>
<evidence type="ECO:0000256" key="5">
    <source>
        <dbReference type="ARBA" id="ARBA00022729"/>
    </source>
</evidence>
<dbReference type="Proteomes" id="UP000472277">
    <property type="component" value="Chromosome 35"/>
</dbReference>
<feature type="transmembrane region" description="Helical" evidence="16">
    <location>
        <begin position="926"/>
        <end position="952"/>
    </location>
</feature>
<keyword evidence="7" id="KW-0297">G-protein coupled receptor</keyword>
<dbReference type="PROSITE" id="PS50221">
    <property type="entry name" value="GAIN_B"/>
    <property type="match status" value="1"/>
</dbReference>
<dbReference type="PANTHER" id="PTHR12011">
    <property type="entry name" value="ADHESION G-PROTEIN COUPLED RECEPTOR"/>
    <property type="match status" value="1"/>
</dbReference>
<keyword evidence="12" id="KW-0807">Transducer</keyword>
<dbReference type="InterPro" id="IPR046338">
    <property type="entry name" value="GAIN_dom_sf"/>
</dbReference>
<comment type="caution">
    <text evidence="15">Lacks conserved residue(s) required for the propagation of feature annotation.</text>
</comment>
<dbReference type="SUPFAM" id="SSF81321">
    <property type="entry name" value="Family A G protein-coupled receptor-like"/>
    <property type="match status" value="1"/>
</dbReference>
<dbReference type="PROSITE" id="PS50261">
    <property type="entry name" value="G_PROTEIN_RECEP_F2_4"/>
    <property type="match status" value="1"/>
</dbReference>
<dbReference type="InterPro" id="IPR000203">
    <property type="entry name" value="GPS"/>
</dbReference>
<dbReference type="Pfam" id="PF00431">
    <property type="entry name" value="CUB"/>
    <property type="match status" value="1"/>
</dbReference>
<evidence type="ECO:0000259" key="19">
    <source>
        <dbReference type="PROSITE" id="PS50221"/>
    </source>
</evidence>
<dbReference type="Gene3D" id="2.60.120.200">
    <property type="match status" value="1"/>
</dbReference>
<evidence type="ECO:0000256" key="10">
    <source>
        <dbReference type="ARBA" id="ARBA00023170"/>
    </source>
</evidence>
<evidence type="ECO:0000256" key="4">
    <source>
        <dbReference type="ARBA" id="ARBA00022692"/>
    </source>
</evidence>
<protein>
    <recommendedName>
        <fullName evidence="13">Adhesion G-protein coupled receptor G6</fullName>
    </recommendedName>
    <alternativeName>
        <fullName evidence="14">G-protein coupled receptor 126</fullName>
    </alternativeName>
</protein>
<keyword evidence="9 15" id="KW-1015">Disulfide bond</keyword>
<dbReference type="SMART" id="SM00159">
    <property type="entry name" value="PTX"/>
    <property type="match status" value="1"/>
</dbReference>